<comment type="caution">
    <text evidence="6">The sequence shown here is derived from an EMBL/GenBank/DDBJ whole genome shotgun (WGS) entry which is preliminary data.</text>
</comment>
<dbReference type="PROSITE" id="PS50110">
    <property type="entry name" value="RESPONSE_REGULATORY"/>
    <property type="match status" value="1"/>
</dbReference>
<evidence type="ECO:0000259" key="5">
    <source>
        <dbReference type="PROSITE" id="PS50110"/>
    </source>
</evidence>
<feature type="domain" description="HTH luxR-type" evidence="4">
    <location>
        <begin position="149"/>
        <end position="214"/>
    </location>
</feature>
<dbReference type="SUPFAM" id="SSF52172">
    <property type="entry name" value="CheY-like"/>
    <property type="match status" value="1"/>
</dbReference>
<evidence type="ECO:0000259" key="4">
    <source>
        <dbReference type="PROSITE" id="PS50043"/>
    </source>
</evidence>
<keyword evidence="7" id="KW-1185">Reference proteome</keyword>
<dbReference type="SMART" id="SM00448">
    <property type="entry name" value="REC"/>
    <property type="match status" value="1"/>
</dbReference>
<dbReference type="InterPro" id="IPR058245">
    <property type="entry name" value="NreC/VraR/RcsB-like_REC"/>
</dbReference>
<comment type="caution">
    <text evidence="3">Lacks conserved residue(s) required for the propagation of feature annotation.</text>
</comment>
<dbReference type="PRINTS" id="PR00038">
    <property type="entry name" value="HTHLUXR"/>
</dbReference>
<dbReference type="InterPro" id="IPR001789">
    <property type="entry name" value="Sig_transdc_resp-reg_receiver"/>
</dbReference>
<evidence type="ECO:0000313" key="6">
    <source>
        <dbReference type="EMBL" id="RYU91212.1"/>
    </source>
</evidence>
<dbReference type="Pfam" id="PF00072">
    <property type="entry name" value="Response_reg"/>
    <property type="match status" value="1"/>
</dbReference>
<evidence type="ECO:0000256" key="3">
    <source>
        <dbReference type="PROSITE-ProRule" id="PRU00169"/>
    </source>
</evidence>
<dbReference type="GO" id="GO:0000160">
    <property type="term" value="P:phosphorelay signal transduction system"/>
    <property type="evidence" value="ECO:0007669"/>
    <property type="project" value="InterPro"/>
</dbReference>
<dbReference type="PANTHER" id="PTHR43214:SF43">
    <property type="entry name" value="TWO-COMPONENT RESPONSE REGULATOR"/>
    <property type="match status" value="1"/>
</dbReference>
<sequence length="217" mass="23968">MIKIILAEGHNVVRNGIKVLLEKENDIEVIAEASDGEKVLELLKEGQSPDIIITAINMAPVTGFELLSQVKQNHPHIKVIILSRMDGIDNILHAFKAGATGYMLKSINAGEMVYGIRHVSATNERYLCNEVALTLLDKLLHSAVNNSNIDASNIDMSNREIEVLSLVSQGFTNQEIADKLFTSKRTVESHRQNLVEKTGTRNTAALIRYAVLNRIIG</sequence>
<protein>
    <submittedName>
        <fullName evidence="6">Response regulator transcription factor</fullName>
    </submittedName>
</protein>
<keyword evidence="1" id="KW-0597">Phosphoprotein</keyword>
<dbReference type="SMART" id="SM00421">
    <property type="entry name" value="HTH_LUXR"/>
    <property type="match status" value="1"/>
</dbReference>
<proteinExistence type="predicted"/>
<feature type="domain" description="Response regulatory" evidence="5">
    <location>
        <begin position="3"/>
        <end position="120"/>
    </location>
</feature>
<dbReference type="EMBL" id="SEWG01000002">
    <property type="protein sequence ID" value="RYU91212.1"/>
    <property type="molecule type" value="Genomic_DNA"/>
</dbReference>
<reference evidence="6 7" key="1">
    <citation type="submission" date="2019-02" db="EMBL/GenBank/DDBJ databases">
        <title>Bacterial novel species Mucilaginibacter sp. 17JY9-4 isolated from soil.</title>
        <authorList>
            <person name="Jung H.-Y."/>
        </authorList>
    </citation>
    <scope>NUCLEOTIDE SEQUENCE [LARGE SCALE GENOMIC DNA]</scope>
    <source>
        <strain evidence="6 7">17JY9-4</strain>
    </source>
</reference>
<keyword evidence="2" id="KW-0238">DNA-binding</keyword>
<dbReference type="CDD" id="cd06170">
    <property type="entry name" value="LuxR_C_like"/>
    <property type="match status" value="1"/>
</dbReference>
<organism evidence="6 7">
    <name type="scientific">Mucilaginibacter terrigena</name>
    <dbReference type="NCBI Taxonomy" id="2492395"/>
    <lineage>
        <taxon>Bacteria</taxon>
        <taxon>Pseudomonadati</taxon>
        <taxon>Bacteroidota</taxon>
        <taxon>Sphingobacteriia</taxon>
        <taxon>Sphingobacteriales</taxon>
        <taxon>Sphingobacteriaceae</taxon>
        <taxon>Mucilaginibacter</taxon>
    </lineage>
</organism>
<dbReference type="CDD" id="cd17535">
    <property type="entry name" value="REC_NarL-like"/>
    <property type="match status" value="1"/>
</dbReference>
<evidence type="ECO:0000256" key="2">
    <source>
        <dbReference type="ARBA" id="ARBA00023125"/>
    </source>
</evidence>
<dbReference type="InterPro" id="IPR039420">
    <property type="entry name" value="WalR-like"/>
</dbReference>
<dbReference type="InterPro" id="IPR011006">
    <property type="entry name" value="CheY-like_superfamily"/>
</dbReference>
<dbReference type="Pfam" id="PF00196">
    <property type="entry name" value="GerE"/>
    <property type="match status" value="1"/>
</dbReference>
<dbReference type="PANTHER" id="PTHR43214">
    <property type="entry name" value="TWO-COMPONENT RESPONSE REGULATOR"/>
    <property type="match status" value="1"/>
</dbReference>
<dbReference type="InterPro" id="IPR000792">
    <property type="entry name" value="Tscrpt_reg_LuxR_C"/>
</dbReference>
<evidence type="ECO:0000256" key="1">
    <source>
        <dbReference type="ARBA" id="ARBA00022553"/>
    </source>
</evidence>
<dbReference type="Gene3D" id="3.40.50.2300">
    <property type="match status" value="1"/>
</dbReference>
<dbReference type="GO" id="GO:0006355">
    <property type="term" value="P:regulation of DNA-templated transcription"/>
    <property type="evidence" value="ECO:0007669"/>
    <property type="project" value="InterPro"/>
</dbReference>
<dbReference type="Proteomes" id="UP000293331">
    <property type="component" value="Unassembled WGS sequence"/>
</dbReference>
<dbReference type="OrthoDB" id="9797341at2"/>
<accession>A0A4Q5LPB4</accession>
<dbReference type="PROSITE" id="PS50043">
    <property type="entry name" value="HTH_LUXR_2"/>
    <property type="match status" value="1"/>
</dbReference>
<name>A0A4Q5LPB4_9SPHI</name>
<evidence type="ECO:0000313" key="7">
    <source>
        <dbReference type="Proteomes" id="UP000293331"/>
    </source>
</evidence>
<dbReference type="GO" id="GO:0003677">
    <property type="term" value="F:DNA binding"/>
    <property type="evidence" value="ECO:0007669"/>
    <property type="project" value="UniProtKB-KW"/>
</dbReference>
<gene>
    <name evidence="6" type="ORF">EWM62_04540</name>
</gene>
<dbReference type="RefSeq" id="WP_129875472.1">
    <property type="nucleotide sequence ID" value="NZ_SEWG01000002.1"/>
</dbReference>
<dbReference type="AlphaFoldDB" id="A0A4Q5LPB4"/>